<feature type="domain" description="Polynucleotide kinase PNKP phosphatase" evidence="1">
    <location>
        <begin position="179"/>
        <end position="307"/>
    </location>
</feature>
<sequence>MIGEKLVLRTGVRPRVILPRGYPGSGKSTLYTRLKEADPLLARVSRDDARMALFGQSGMLTPQQEEIISKAERAQAAALLDAGYDVYVDATNLRLKWARGWADFAALHGAEFQVIDLDTPVDECIRRDAERAAAGGRAVGKVAIEALAKRFPRRHWPTITASPDLFFYPTPYVPDETLPPAWIVDVDGTLADKAPGRGIYDYTRVFEDIPIAHTVEVVRKLAADAAIVILSGRDDDSRTVTADWLTANGVPFTELRMRATGDKRPDYLVKYGIFDQQIRDRYRVLGVFDDRLSVCRMWDRLGVPLMRLGRPDQDDF</sequence>
<reference evidence="2 3" key="1">
    <citation type="journal article" date="2004" name="Proc. Natl. Acad. Sci. U.S.A.">
        <title>The complete genomic sequence of Nocardia farcinica IFM 10152.</title>
        <authorList>
            <person name="Ishikawa J."/>
            <person name="Yamashita A."/>
            <person name="Mikami Y."/>
            <person name="Hoshino Y."/>
            <person name="Kurita H."/>
            <person name="Hotta K."/>
            <person name="Shiba T."/>
            <person name="Hattori M."/>
        </authorList>
    </citation>
    <scope>NUCLEOTIDE SEQUENCE [LARGE SCALE GENOMIC DNA]</scope>
    <source>
        <strain evidence="2 3">IFM 10152</strain>
    </source>
</reference>
<dbReference type="Pfam" id="PF25109">
    <property type="entry name" value="HAD_PNKP"/>
    <property type="match status" value="1"/>
</dbReference>
<dbReference type="eggNOG" id="COG4639">
    <property type="taxonomic scope" value="Bacteria"/>
</dbReference>
<organism evidence="2 3">
    <name type="scientific">Nocardia farcinica (strain IFM 10152)</name>
    <dbReference type="NCBI Taxonomy" id="247156"/>
    <lineage>
        <taxon>Bacteria</taxon>
        <taxon>Bacillati</taxon>
        <taxon>Actinomycetota</taxon>
        <taxon>Actinomycetes</taxon>
        <taxon>Mycobacteriales</taxon>
        <taxon>Nocardiaceae</taxon>
        <taxon>Nocardia</taxon>
    </lineage>
</organism>
<dbReference type="Pfam" id="PF13671">
    <property type="entry name" value="AAA_33"/>
    <property type="match status" value="1"/>
</dbReference>
<dbReference type="Proteomes" id="UP000006820">
    <property type="component" value="Chromosome"/>
</dbReference>
<keyword evidence="2" id="KW-0808">Transferase</keyword>
<keyword evidence="3" id="KW-1185">Reference proteome</keyword>
<gene>
    <name evidence="2" type="ordered locus">NFA_39530</name>
</gene>
<dbReference type="RefSeq" id="WP_011210486.1">
    <property type="nucleotide sequence ID" value="NC_006361.1"/>
</dbReference>
<evidence type="ECO:0000313" key="2">
    <source>
        <dbReference type="EMBL" id="BAD58801.1"/>
    </source>
</evidence>
<keyword evidence="2" id="KW-0418">Kinase</keyword>
<dbReference type="InterPro" id="IPR027417">
    <property type="entry name" value="P-loop_NTPase"/>
</dbReference>
<accession>Q5YSP0</accession>
<dbReference type="InterPro" id="IPR036412">
    <property type="entry name" value="HAD-like_sf"/>
</dbReference>
<name>Q5YSP0_NOCFA</name>
<dbReference type="EMBL" id="AP006618">
    <property type="protein sequence ID" value="BAD58801.1"/>
    <property type="molecule type" value="Genomic_DNA"/>
</dbReference>
<dbReference type="GeneID" id="61134629"/>
<evidence type="ECO:0000259" key="1">
    <source>
        <dbReference type="Pfam" id="PF25109"/>
    </source>
</evidence>
<dbReference type="GO" id="GO:0016301">
    <property type="term" value="F:kinase activity"/>
    <property type="evidence" value="ECO:0007669"/>
    <property type="project" value="UniProtKB-KW"/>
</dbReference>
<dbReference type="SUPFAM" id="SSF52540">
    <property type="entry name" value="P-loop containing nucleoside triphosphate hydrolases"/>
    <property type="match status" value="1"/>
</dbReference>
<proteinExistence type="predicted"/>
<dbReference type="OrthoDB" id="7592866at2"/>
<dbReference type="KEGG" id="nfa:NFA_39530"/>
<dbReference type="InterPro" id="IPR023214">
    <property type="entry name" value="HAD_sf"/>
</dbReference>
<protein>
    <submittedName>
        <fullName evidence="2">Putative phage polynucleotide kinase</fullName>
    </submittedName>
</protein>
<dbReference type="AlphaFoldDB" id="Q5YSP0"/>
<dbReference type="HOGENOM" id="CLU_911914_0_0_11"/>
<dbReference type="InterPro" id="IPR056782">
    <property type="entry name" value="HAD_PNKP"/>
</dbReference>
<dbReference type="Gene3D" id="3.40.50.1000">
    <property type="entry name" value="HAD superfamily/HAD-like"/>
    <property type="match status" value="1"/>
</dbReference>
<dbReference type="SUPFAM" id="SSF56784">
    <property type="entry name" value="HAD-like"/>
    <property type="match status" value="1"/>
</dbReference>
<dbReference type="STRING" id="247156.NFA_39530"/>
<dbReference type="Gene3D" id="3.40.50.300">
    <property type="entry name" value="P-loop containing nucleotide triphosphate hydrolases"/>
    <property type="match status" value="1"/>
</dbReference>
<evidence type="ECO:0000313" key="3">
    <source>
        <dbReference type="Proteomes" id="UP000006820"/>
    </source>
</evidence>